<dbReference type="EMBL" id="JACEEZ010012005">
    <property type="protein sequence ID" value="KAG0720941.1"/>
    <property type="molecule type" value="Genomic_DNA"/>
</dbReference>
<dbReference type="Proteomes" id="UP000770661">
    <property type="component" value="Unassembled WGS sequence"/>
</dbReference>
<evidence type="ECO:0000313" key="2">
    <source>
        <dbReference type="EMBL" id="KAG0720941.1"/>
    </source>
</evidence>
<gene>
    <name evidence="2" type="ORF">GWK47_047419</name>
</gene>
<keyword evidence="3" id="KW-1185">Reference proteome</keyword>
<feature type="region of interest" description="Disordered" evidence="1">
    <location>
        <begin position="37"/>
        <end position="57"/>
    </location>
</feature>
<organism evidence="2 3">
    <name type="scientific">Chionoecetes opilio</name>
    <name type="common">Atlantic snow crab</name>
    <name type="synonym">Cancer opilio</name>
    <dbReference type="NCBI Taxonomy" id="41210"/>
    <lineage>
        <taxon>Eukaryota</taxon>
        <taxon>Metazoa</taxon>
        <taxon>Ecdysozoa</taxon>
        <taxon>Arthropoda</taxon>
        <taxon>Crustacea</taxon>
        <taxon>Multicrustacea</taxon>
        <taxon>Malacostraca</taxon>
        <taxon>Eumalacostraca</taxon>
        <taxon>Eucarida</taxon>
        <taxon>Decapoda</taxon>
        <taxon>Pleocyemata</taxon>
        <taxon>Brachyura</taxon>
        <taxon>Eubrachyura</taxon>
        <taxon>Majoidea</taxon>
        <taxon>Majidae</taxon>
        <taxon>Chionoecetes</taxon>
    </lineage>
</organism>
<sequence length="122" mass="12760">MAWAFWELKRPFPGQGNGDSGRLAIWARRAMTLLEGPTPVVKPKGGGGSPAPQEAGSTLLSAVFGPGSSQGDWARLWGVPGVGMGWVSASFTPRANGRPRQEGLFPGQDAPPPAAPAWARIE</sequence>
<name>A0A8J4YCW8_CHIOP</name>
<protein>
    <submittedName>
        <fullName evidence="2">Uncharacterized protein</fullName>
    </submittedName>
</protein>
<feature type="region of interest" description="Disordered" evidence="1">
    <location>
        <begin position="92"/>
        <end position="122"/>
    </location>
</feature>
<accession>A0A8J4YCW8</accession>
<evidence type="ECO:0000256" key="1">
    <source>
        <dbReference type="SAM" id="MobiDB-lite"/>
    </source>
</evidence>
<dbReference type="AlphaFoldDB" id="A0A8J4YCW8"/>
<proteinExistence type="predicted"/>
<reference evidence="2" key="1">
    <citation type="submission" date="2020-07" db="EMBL/GenBank/DDBJ databases">
        <title>The High-quality genome of the commercially important snow crab, Chionoecetes opilio.</title>
        <authorList>
            <person name="Jeong J.-H."/>
            <person name="Ryu S."/>
        </authorList>
    </citation>
    <scope>NUCLEOTIDE SEQUENCE</scope>
    <source>
        <strain evidence="2">MADBK_172401_WGS</strain>
        <tissue evidence="2">Digestive gland</tissue>
    </source>
</reference>
<comment type="caution">
    <text evidence="2">The sequence shown here is derived from an EMBL/GenBank/DDBJ whole genome shotgun (WGS) entry which is preliminary data.</text>
</comment>
<evidence type="ECO:0000313" key="3">
    <source>
        <dbReference type="Proteomes" id="UP000770661"/>
    </source>
</evidence>